<reference evidence="1 2" key="1">
    <citation type="submission" date="2007-06" db="EMBL/GenBank/DDBJ databases">
        <title>The Genome Sequence of Coccidioides posadasii RMSCC_3488.</title>
        <authorList>
            <consortium name="Coccidioides Genome Resources Consortium"/>
            <consortium name="The Broad Institute Genome Sequencing Platform"/>
            <person name="Henn M.R."/>
            <person name="Sykes S."/>
            <person name="Young S."/>
            <person name="Jaffe D."/>
            <person name="Berlin A."/>
            <person name="Alvarez P."/>
            <person name="Butler J."/>
            <person name="Gnerre S."/>
            <person name="Grabherr M."/>
            <person name="Mauceli E."/>
            <person name="Brockman W."/>
            <person name="Kodira C."/>
            <person name="Alvarado L."/>
            <person name="Zeng Q."/>
            <person name="Crawford M."/>
            <person name="Antoine C."/>
            <person name="Devon K."/>
            <person name="Galgiani J."/>
            <person name="Orsborn K."/>
            <person name="Lewis M.L."/>
            <person name="Nusbaum C."/>
            <person name="Galagan J."/>
            <person name="Birren B."/>
        </authorList>
    </citation>
    <scope>NUCLEOTIDE SEQUENCE [LARGE SCALE GENOMIC DNA]</scope>
    <source>
        <strain evidence="1 2">RMSCC 3488</strain>
    </source>
</reference>
<reference evidence="2" key="3">
    <citation type="journal article" date="2010" name="Genome Res.">
        <title>Population genomic sequencing of Coccidioides fungi reveals recent hybridization and transposon control.</title>
        <authorList>
            <person name="Neafsey D.E."/>
            <person name="Barker B.M."/>
            <person name="Sharpton T.J."/>
            <person name="Stajich J.E."/>
            <person name="Park D.J."/>
            <person name="Whiston E."/>
            <person name="Hung C.-Y."/>
            <person name="McMahan C."/>
            <person name="White J."/>
            <person name="Sykes S."/>
            <person name="Heiman D."/>
            <person name="Young S."/>
            <person name="Zeng Q."/>
            <person name="Abouelleil A."/>
            <person name="Aftuck L."/>
            <person name="Bessette D."/>
            <person name="Brown A."/>
            <person name="FitzGerald M."/>
            <person name="Lui A."/>
            <person name="Macdonald J.P."/>
            <person name="Priest M."/>
            <person name="Orbach M.J."/>
            <person name="Galgiani J.N."/>
            <person name="Kirkland T.N."/>
            <person name="Cole G.T."/>
            <person name="Birren B.W."/>
            <person name="Henn M.R."/>
            <person name="Taylor J.W."/>
            <person name="Rounsley S.D."/>
        </authorList>
    </citation>
    <scope>NUCLEOTIDE SEQUENCE [LARGE SCALE GENOMIC DNA]</scope>
    <source>
        <strain evidence="2">RMSCC 3488</strain>
    </source>
</reference>
<accession>A0A0J6FI49</accession>
<dbReference type="AlphaFoldDB" id="A0A0J6FI49"/>
<name>A0A0J6FI49_COCPO</name>
<gene>
    <name evidence="1" type="ORF">CPAG_06305</name>
</gene>
<dbReference type="Proteomes" id="UP000054567">
    <property type="component" value="Unassembled WGS sequence"/>
</dbReference>
<dbReference type="EMBL" id="DS268112">
    <property type="protein sequence ID" value="KMM69993.1"/>
    <property type="molecule type" value="Genomic_DNA"/>
</dbReference>
<organism evidence="1 2">
    <name type="scientific">Coccidioides posadasii RMSCC 3488</name>
    <dbReference type="NCBI Taxonomy" id="454284"/>
    <lineage>
        <taxon>Eukaryota</taxon>
        <taxon>Fungi</taxon>
        <taxon>Dikarya</taxon>
        <taxon>Ascomycota</taxon>
        <taxon>Pezizomycotina</taxon>
        <taxon>Eurotiomycetes</taxon>
        <taxon>Eurotiomycetidae</taxon>
        <taxon>Onygenales</taxon>
        <taxon>Onygenaceae</taxon>
        <taxon>Coccidioides</taxon>
    </lineage>
</organism>
<protein>
    <submittedName>
        <fullName evidence="1">Uncharacterized protein</fullName>
    </submittedName>
</protein>
<proteinExistence type="predicted"/>
<evidence type="ECO:0000313" key="2">
    <source>
        <dbReference type="Proteomes" id="UP000054567"/>
    </source>
</evidence>
<reference evidence="2" key="2">
    <citation type="journal article" date="2009" name="Genome Res.">
        <title>Comparative genomic analyses of the human fungal pathogens Coccidioides and their relatives.</title>
        <authorList>
            <person name="Sharpton T.J."/>
            <person name="Stajich J.E."/>
            <person name="Rounsley S.D."/>
            <person name="Gardner M.J."/>
            <person name="Wortman J.R."/>
            <person name="Jordar V.S."/>
            <person name="Maiti R."/>
            <person name="Kodira C.D."/>
            <person name="Neafsey D.E."/>
            <person name="Zeng Q."/>
            <person name="Hung C.-Y."/>
            <person name="McMahan C."/>
            <person name="Muszewska A."/>
            <person name="Grynberg M."/>
            <person name="Mandel M.A."/>
            <person name="Kellner E.M."/>
            <person name="Barker B.M."/>
            <person name="Galgiani J.N."/>
            <person name="Orbach M.J."/>
            <person name="Kirkland T.N."/>
            <person name="Cole G.T."/>
            <person name="Henn M.R."/>
            <person name="Birren B.W."/>
            <person name="Taylor J.W."/>
        </authorList>
    </citation>
    <scope>NUCLEOTIDE SEQUENCE [LARGE SCALE GENOMIC DNA]</scope>
    <source>
        <strain evidence="2">RMSCC 3488</strain>
    </source>
</reference>
<dbReference type="VEuPathDB" id="FungiDB:CPAG_06305"/>
<sequence length="262" mass="28730">MSICSMLLKSDVLMILAKSRFPLNYISGLAWSRPAIRADPTKQIETWCFMRGDPPAKPPSMLTLNTPTFDQTHGIQRPPPLDRMSPKPISIPARAQMLPCDDGKSTRVTLAKFWINIAVRDGLCWPKPANSPAQRDLAQVPGNVTVACVGTQSGQHFPEIISRTAPLPIFGRYGSHTDPDAASLVEGHRETTVFYLRHCFVSADVGYPNWVTLDVALIDRSLDAEKLTATDTPAAISPAKFILPAVSMCLDPILASKKNVQR</sequence>
<evidence type="ECO:0000313" key="1">
    <source>
        <dbReference type="EMBL" id="KMM69993.1"/>
    </source>
</evidence>